<keyword evidence="2" id="KW-0472">Membrane</keyword>
<feature type="region of interest" description="Disordered" evidence="1">
    <location>
        <begin position="543"/>
        <end position="590"/>
    </location>
</feature>
<accession>A0A5C8NLY3</accession>
<feature type="transmembrane region" description="Helical" evidence="2">
    <location>
        <begin position="180"/>
        <end position="197"/>
    </location>
</feature>
<dbReference type="Pfam" id="PF11992">
    <property type="entry name" value="TgpA_N"/>
    <property type="match status" value="1"/>
</dbReference>
<dbReference type="EMBL" id="VDUX01000002">
    <property type="protein sequence ID" value="TXL61821.1"/>
    <property type="molecule type" value="Genomic_DNA"/>
</dbReference>
<sequence>MLRAESSTLRSVRDAGPAAAWLDHALLATALGVLLAGFSTVIGGADWWFTTFLVCALVGLTCAVLRAVGFRWVAPVAILVEFLALTWIFVPSTLYGGLLPTWSSVTGLTSLLDHAQTIIIEELPPVAQAKSVVLVLAGSFGLIVVFADVLLRRRRAAVLVGILLLAVYATPPLISGETPPFLLFAVPAGLWLVLLRSRTREASRTGWPVRIPALLVAMAALFTSLVLPPLLPDVTAVASGWGKGAPDVFGRGINPMLQLGQNLRRNSTRVAAQYTTNLPQAPYLKVATLRDFTGKTWRPIENTTDNDLFEGRVGLADGVKTSDKKTTIRIRDLRSSLLPVPYPTQDVSGLKGEWHAQRAGMTWRSPTDDTRGQRYTATSTLIEPTAAQMRQATTFIGPRLAPYVALPDKIPSIITRTAQAVTDGATNDFDRVMALQSYLRGGQFTYSETAPVAEDYDGNGLDVLAVFLQKRSGYCVHFSSAMAVMARSLGIPARIAVGYAPGRVVSLTRGQNLYAVTNDDLHAWTEIYFSGIGWTRFDPTPGVGSAASFDEPGSASQTPLPPTQANGGDPQGRQDDRVDAAPNASQDQTAPRSAIVVGAGILLVILAPGAVRLLLRRYRLRSRSPDLWWRELEASAADLGVETSLADTPRGFAGRLSSRPGVDTDALHRLLDTIETTRFARPGSGSGASGSSDVQAVLQSLADGSTRRARLRAALLPRSLARATRPAPRVEPLGI</sequence>
<dbReference type="PANTHER" id="PTHR42736:SF1">
    <property type="entry name" value="PROTEIN-GLUTAMINE GAMMA-GLUTAMYLTRANSFERASE"/>
    <property type="match status" value="1"/>
</dbReference>
<dbReference type="Pfam" id="PF01841">
    <property type="entry name" value="Transglut_core"/>
    <property type="match status" value="1"/>
</dbReference>
<keyword evidence="2" id="KW-0812">Transmembrane</keyword>
<feature type="transmembrane region" description="Helical" evidence="2">
    <location>
        <begin position="47"/>
        <end position="65"/>
    </location>
</feature>
<evidence type="ECO:0000259" key="3">
    <source>
        <dbReference type="SMART" id="SM00460"/>
    </source>
</evidence>
<feature type="domain" description="Transglutaminase-like" evidence="3">
    <location>
        <begin position="467"/>
        <end position="541"/>
    </location>
</feature>
<feature type="compositionally biased region" description="Polar residues" evidence="1">
    <location>
        <begin position="554"/>
        <end position="566"/>
    </location>
</feature>
<feature type="transmembrane region" description="Helical" evidence="2">
    <location>
        <begin position="156"/>
        <end position="174"/>
    </location>
</feature>
<feature type="transmembrane region" description="Helical" evidence="2">
    <location>
        <begin position="209"/>
        <end position="231"/>
    </location>
</feature>
<evidence type="ECO:0000256" key="1">
    <source>
        <dbReference type="SAM" id="MobiDB-lite"/>
    </source>
</evidence>
<feature type="transmembrane region" description="Helical" evidence="2">
    <location>
        <begin position="594"/>
        <end position="615"/>
    </location>
</feature>
<dbReference type="RefSeq" id="WP_147683926.1">
    <property type="nucleotide sequence ID" value="NZ_VDUX01000002.1"/>
</dbReference>
<dbReference type="OrthoDB" id="9804023at2"/>
<organism evidence="4 5">
    <name type="scientific">Aeromicrobium terrae</name>
    <dbReference type="NCBI Taxonomy" id="2498846"/>
    <lineage>
        <taxon>Bacteria</taxon>
        <taxon>Bacillati</taxon>
        <taxon>Actinomycetota</taxon>
        <taxon>Actinomycetes</taxon>
        <taxon>Propionibacteriales</taxon>
        <taxon>Nocardioidaceae</taxon>
        <taxon>Aeromicrobium</taxon>
    </lineage>
</organism>
<proteinExistence type="predicted"/>
<dbReference type="Pfam" id="PF13559">
    <property type="entry name" value="DUF4129"/>
    <property type="match status" value="1"/>
</dbReference>
<dbReference type="SUPFAM" id="SSF54001">
    <property type="entry name" value="Cysteine proteinases"/>
    <property type="match status" value="1"/>
</dbReference>
<dbReference type="InterPro" id="IPR002931">
    <property type="entry name" value="Transglutaminase-like"/>
</dbReference>
<feature type="transmembrane region" description="Helical" evidence="2">
    <location>
        <begin position="132"/>
        <end position="151"/>
    </location>
</feature>
<dbReference type="Proteomes" id="UP000321571">
    <property type="component" value="Unassembled WGS sequence"/>
</dbReference>
<keyword evidence="2" id="KW-1133">Transmembrane helix</keyword>
<name>A0A5C8NLY3_9ACTN</name>
<protein>
    <submittedName>
        <fullName evidence="4">Transglutaminase domain-containing protein</fullName>
    </submittedName>
</protein>
<dbReference type="AlphaFoldDB" id="A0A5C8NLY3"/>
<comment type="caution">
    <text evidence="4">The sequence shown here is derived from an EMBL/GenBank/DDBJ whole genome shotgun (WGS) entry which is preliminary data.</text>
</comment>
<feature type="transmembrane region" description="Helical" evidence="2">
    <location>
        <begin position="21"/>
        <end position="41"/>
    </location>
</feature>
<dbReference type="SMART" id="SM00460">
    <property type="entry name" value="TGc"/>
    <property type="match status" value="1"/>
</dbReference>
<dbReference type="PANTHER" id="PTHR42736">
    <property type="entry name" value="PROTEIN-GLUTAMINE GAMMA-GLUTAMYLTRANSFERASE"/>
    <property type="match status" value="1"/>
</dbReference>
<keyword evidence="5" id="KW-1185">Reference proteome</keyword>
<dbReference type="InterPro" id="IPR038765">
    <property type="entry name" value="Papain-like_cys_pep_sf"/>
</dbReference>
<feature type="transmembrane region" description="Helical" evidence="2">
    <location>
        <begin position="72"/>
        <end position="90"/>
    </location>
</feature>
<evidence type="ECO:0000313" key="4">
    <source>
        <dbReference type="EMBL" id="TXL61821.1"/>
    </source>
</evidence>
<dbReference type="Gene3D" id="3.10.620.30">
    <property type="match status" value="1"/>
</dbReference>
<dbReference type="InterPro" id="IPR025403">
    <property type="entry name" value="TgpA-like_C"/>
</dbReference>
<evidence type="ECO:0000256" key="2">
    <source>
        <dbReference type="SAM" id="Phobius"/>
    </source>
</evidence>
<dbReference type="InterPro" id="IPR021878">
    <property type="entry name" value="TgpA_N"/>
</dbReference>
<dbReference type="InterPro" id="IPR052901">
    <property type="entry name" value="Bact_TGase-like"/>
</dbReference>
<reference evidence="4 5" key="1">
    <citation type="submission" date="2019-06" db="EMBL/GenBank/DDBJ databases">
        <title>Aeromicrobium sp. nov., isolated from a maize field.</title>
        <authorList>
            <person name="Lin S.-Y."/>
            <person name="Tsai C.-F."/>
            <person name="Young C.-C."/>
        </authorList>
    </citation>
    <scope>NUCLEOTIDE SEQUENCE [LARGE SCALE GENOMIC DNA]</scope>
    <source>
        <strain evidence="4 5">CC-CFT486</strain>
    </source>
</reference>
<evidence type="ECO:0000313" key="5">
    <source>
        <dbReference type="Proteomes" id="UP000321571"/>
    </source>
</evidence>
<gene>
    <name evidence="4" type="ORF">FHP06_03600</name>
</gene>